<reference evidence="1 2" key="1">
    <citation type="journal article" date="2014" name="Int. J. Syst. Evol. Microbiol.">
        <title>Complete genome sequence of Corynebacterium casei LMG S-19264T (=DSM 44701T), isolated from a smear-ripened cheese.</title>
        <authorList>
            <consortium name="US DOE Joint Genome Institute (JGI-PGF)"/>
            <person name="Walter F."/>
            <person name="Albersmeier A."/>
            <person name="Kalinowski J."/>
            <person name="Ruckert C."/>
        </authorList>
    </citation>
    <scope>NUCLEOTIDE SEQUENCE [LARGE SCALE GENOMIC DNA]</scope>
    <source>
        <strain evidence="1 2">CGMCC 1.15358</strain>
    </source>
</reference>
<organism evidence="1 2">
    <name type="scientific">Croceicoccus pelagius</name>
    <dbReference type="NCBI Taxonomy" id="1703341"/>
    <lineage>
        <taxon>Bacteria</taxon>
        <taxon>Pseudomonadati</taxon>
        <taxon>Pseudomonadota</taxon>
        <taxon>Alphaproteobacteria</taxon>
        <taxon>Sphingomonadales</taxon>
        <taxon>Erythrobacteraceae</taxon>
        <taxon>Croceicoccus</taxon>
    </lineage>
</organism>
<name>A0A916YNK8_9SPHN</name>
<sequence length="82" mass="8788">MPAITVPAELSMARGVFTTVRIVDLTVHACKLSERLHVSLAGIRGVVWIGAIGPLHVLNRAGLDRLDFDGPLHPSIVAHFNA</sequence>
<comment type="caution">
    <text evidence="1">The sequence shown here is derived from an EMBL/GenBank/DDBJ whole genome shotgun (WGS) entry which is preliminary data.</text>
</comment>
<dbReference type="EMBL" id="BMIO01000015">
    <property type="protein sequence ID" value="GGD53499.1"/>
    <property type="molecule type" value="Genomic_DNA"/>
</dbReference>
<dbReference type="AlphaFoldDB" id="A0A916YNK8"/>
<evidence type="ECO:0000313" key="1">
    <source>
        <dbReference type="EMBL" id="GGD53499.1"/>
    </source>
</evidence>
<proteinExistence type="predicted"/>
<keyword evidence="2" id="KW-1185">Reference proteome</keyword>
<gene>
    <name evidence="1" type="ORF">GCM10010989_29600</name>
</gene>
<protein>
    <submittedName>
        <fullName evidence="1">Uncharacterized protein</fullName>
    </submittedName>
</protein>
<evidence type="ECO:0000313" key="2">
    <source>
        <dbReference type="Proteomes" id="UP000598997"/>
    </source>
</evidence>
<accession>A0A916YNK8</accession>
<dbReference type="Proteomes" id="UP000598997">
    <property type="component" value="Unassembled WGS sequence"/>
</dbReference>